<feature type="compositionally biased region" description="Polar residues" evidence="1">
    <location>
        <begin position="233"/>
        <end position="248"/>
    </location>
</feature>
<evidence type="ECO:0000256" key="2">
    <source>
        <dbReference type="SAM" id="Phobius"/>
    </source>
</evidence>
<gene>
    <name evidence="3" type="ORF">BSAL_69415</name>
</gene>
<feature type="region of interest" description="Disordered" evidence="1">
    <location>
        <begin position="164"/>
        <end position="208"/>
    </location>
</feature>
<dbReference type="Proteomes" id="UP000051952">
    <property type="component" value="Unassembled WGS sequence"/>
</dbReference>
<keyword evidence="2" id="KW-0472">Membrane</keyword>
<keyword evidence="4" id="KW-1185">Reference proteome</keyword>
<dbReference type="AlphaFoldDB" id="A0A0S4IVK8"/>
<feature type="compositionally biased region" description="Polar residues" evidence="1">
    <location>
        <begin position="442"/>
        <end position="457"/>
    </location>
</feature>
<sequence length="532" mass="57256">MIANAFGLQPNNVDGLRISIGSVVFDFVLARPPSQPLSDSAIATLFGTNATVAELVALYHNVTGDTSAGIVGLSLTPSYFSDSCGSNCMVGILLGSIAGFLALVAVTTVLLLRCRRQQVCWWGAGPCAYWWRCGRRPKSQPHWYAQSPDNMFDAAAGIFDDRASSTAAEDPFAEQSAHQSETASARPPRIPERWRPAPPTAHEPCSRPVQHTVREVQLALETQPCDSSAGVRPSQQPPTAYIPTNTARSPEEHFPFGEELDSPWSDSPPRLSPVFHSTFKSDPHREVPSVDVEESEGGECVIDSDAQDDAHRMGVCLVDDRFALEMQLALRAEQYVSSDVEDDSRDGDGHHDSPTDPDESAPLPDDGGHLLEATTTTTTATTSQLIEGTFGGVEEIGGSSSPQQLVSLRASVVVMPSDHSLIAGDLVEEEDEANSDHVSPAVQASGSHQHLQESSPTVSMRRALYSSWRKVPQPSHRVNDAADAVVVPPLAAIQRPTFRLPPPSGAASVNRSLMFEIARDVSYDEGFASEND</sequence>
<evidence type="ECO:0000313" key="3">
    <source>
        <dbReference type="EMBL" id="CUG00910.1"/>
    </source>
</evidence>
<dbReference type="EMBL" id="CYKH01000490">
    <property type="protein sequence ID" value="CUG00910.1"/>
    <property type="molecule type" value="Genomic_DNA"/>
</dbReference>
<accession>A0A0S4IVK8</accession>
<reference evidence="4" key="1">
    <citation type="submission" date="2015-09" db="EMBL/GenBank/DDBJ databases">
        <authorList>
            <consortium name="Pathogen Informatics"/>
        </authorList>
    </citation>
    <scope>NUCLEOTIDE SEQUENCE [LARGE SCALE GENOMIC DNA]</scope>
    <source>
        <strain evidence="4">Lake Konstanz</strain>
    </source>
</reference>
<dbReference type="VEuPathDB" id="TriTrypDB:BSAL_69415"/>
<keyword evidence="2 3" id="KW-0812">Transmembrane</keyword>
<feature type="region of interest" description="Disordered" evidence="1">
    <location>
        <begin position="429"/>
        <end position="457"/>
    </location>
</feature>
<feature type="transmembrane region" description="Helical" evidence="2">
    <location>
        <begin position="89"/>
        <end position="112"/>
    </location>
</feature>
<protein>
    <submittedName>
        <fullName evidence="3">Transmembrane protein, putative</fullName>
    </submittedName>
</protein>
<feature type="region of interest" description="Disordered" evidence="1">
    <location>
        <begin position="222"/>
        <end position="305"/>
    </location>
</feature>
<organism evidence="3 4">
    <name type="scientific">Bodo saltans</name>
    <name type="common">Flagellated protozoan</name>
    <dbReference type="NCBI Taxonomy" id="75058"/>
    <lineage>
        <taxon>Eukaryota</taxon>
        <taxon>Discoba</taxon>
        <taxon>Euglenozoa</taxon>
        <taxon>Kinetoplastea</taxon>
        <taxon>Metakinetoplastina</taxon>
        <taxon>Eubodonida</taxon>
        <taxon>Bodonidae</taxon>
        <taxon>Bodo</taxon>
    </lineage>
</organism>
<feature type="region of interest" description="Disordered" evidence="1">
    <location>
        <begin position="336"/>
        <end position="371"/>
    </location>
</feature>
<feature type="compositionally biased region" description="Basic and acidic residues" evidence="1">
    <location>
        <begin position="279"/>
        <end position="288"/>
    </location>
</feature>
<proteinExistence type="predicted"/>
<evidence type="ECO:0000313" key="4">
    <source>
        <dbReference type="Proteomes" id="UP000051952"/>
    </source>
</evidence>
<keyword evidence="2" id="KW-1133">Transmembrane helix</keyword>
<evidence type="ECO:0000256" key="1">
    <source>
        <dbReference type="SAM" id="MobiDB-lite"/>
    </source>
</evidence>
<name>A0A0S4IVK8_BODSA</name>